<dbReference type="Gene3D" id="6.10.140.270">
    <property type="match status" value="1"/>
</dbReference>
<evidence type="ECO:0008006" key="13">
    <source>
        <dbReference type="Google" id="ProtNLM"/>
    </source>
</evidence>
<dbReference type="Proteomes" id="UP000789390">
    <property type="component" value="Unassembled WGS sequence"/>
</dbReference>
<dbReference type="Pfam" id="PF21289">
    <property type="entry name" value="EDC4_C"/>
    <property type="match status" value="1"/>
</dbReference>
<evidence type="ECO:0000256" key="2">
    <source>
        <dbReference type="ARBA" id="ARBA00009639"/>
    </source>
</evidence>
<dbReference type="SUPFAM" id="SSF50978">
    <property type="entry name" value="WD40 repeat-like"/>
    <property type="match status" value="1"/>
</dbReference>
<evidence type="ECO:0000259" key="10">
    <source>
        <dbReference type="Pfam" id="PF21289"/>
    </source>
</evidence>
<feature type="coiled-coil region" evidence="7">
    <location>
        <begin position="727"/>
        <end position="754"/>
    </location>
</feature>
<sequence>MSCSFNGQTSKDEELTIMFSEAMDWQSVATKSSEDVIIYPVNGGHRSGSSQIKVKNIVDSSWDKAFHWGNLVATHFKGQYFAYALTVPGKSAGMVRVIRSGSSDRILLKGFHGFVRDLSFAFHEKRILVAAVDEYSYLLVHEIIGSTAQLILQVNPDGITTATDCHRVVWCPYVPETPKTQDEASDGLRNDADDHALMLAASHDCRVEVWHLGHINGTVTYPSVTTGSTQITSFDDAVVDVAFSPDSTAIAVASLDGYVRFFLVNTKKESPKILHKWKPHEGKRLSGIIFLDNLSHPNIRECPLWKWAVTSAENNTEFKLWSCELWKCHQTIRFKSDDSIPIIQKMTLDLSASFLLISDIHRKALYVMHIEQEQEEKNPLSDGEDASKSDDRTVSKVSSITQLLLPFSAISVAIREASIRPPSQPMGDEDFDGDEKASKVIMKMFVVQPKSLQKCKAVFELGTSVPLGEATGTSFSTINTTSEYEPMNVVKAASVTNHINLLTPDAFVSPAKTNTDSSSQKQSIVTSPGTVSPLPPASSEILALSSPRRPTPEVTSSTTPKRNGIPSGGSSPSREVEEILGTRPMTEGSIESPDTSSATVPTGPALQDALSAYPISLSPAMGRAVSVNSKESSPIMDNYNAPTVEDSLCTYPSSAVAAPTPPSVSADLNGSLLELFKEALVVEALPAQAAWPSILPPLNVQQRPKEPAAREMDAGNSVQFQMMQQTLDQLVQLVSAQRVEQQQLKNEIGQLKAEMTRMQSPATVQPSWIAQMESTLAVYFDRQLKKLDEINSPAKTQQSVSKLQSTIRSEFENKAHTLEQRSVDFIRKELQSVIATEMNKLEPVLKNSAMQMMSHLSQNKSIIDAYSQATSTAAVSAMNRGCKDAITSQLLPSLEGSFQTLFTQLHSTFSKGITECENSFRNDNSEMIYVTRHFNMNNVTLPVVRNIESNLERHRRLQDKESAVQLNSTMDKIAVVLDQVRQSISSDTKMELKKISHEFPDRVRALLTPVIQSEMQHAIKDQKAALDGAMLAVHQAAHIQSRAVTPAVVELTPAELQIQLKHMIDQGRLYEAFQRALYMNDLSMVMFVCSKVDATKLFAVKPCVFPPQILLALIQQLSADLGSSTELKLQYLQEALLAVNIQDPQIKEHAPKVMPQLVVNLQAQLSNHPSGGPLQLQLRVLLHCAVPLAKTE</sequence>
<keyword evidence="12" id="KW-1185">Reference proteome</keyword>
<feature type="compositionally biased region" description="Polar residues" evidence="8">
    <location>
        <begin position="511"/>
        <end position="530"/>
    </location>
</feature>
<evidence type="ECO:0000256" key="5">
    <source>
        <dbReference type="ARBA" id="ARBA00022737"/>
    </source>
</evidence>
<dbReference type="InterPro" id="IPR049404">
    <property type="entry name" value="EDC4_C"/>
</dbReference>
<evidence type="ECO:0000256" key="6">
    <source>
        <dbReference type="ARBA" id="ARBA00023054"/>
    </source>
</evidence>
<keyword evidence="4" id="KW-0853">WD repeat</keyword>
<comment type="caution">
    <text evidence="11">The sequence shown here is derived from an EMBL/GenBank/DDBJ whole genome shotgun (WGS) entry which is preliminary data.</text>
</comment>
<evidence type="ECO:0000256" key="8">
    <source>
        <dbReference type="SAM" id="MobiDB-lite"/>
    </source>
</evidence>
<reference evidence="11" key="1">
    <citation type="submission" date="2021-11" db="EMBL/GenBank/DDBJ databases">
        <authorList>
            <person name="Schell T."/>
        </authorList>
    </citation>
    <scope>NUCLEOTIDE SEQUENCE</scope>
    <source>
        <strain evidence="11">M5</strain>
    </source>
</reference>
<name>A0A8J2RGL0_9CRUS</name>
<dbReference type="InterPro" id="IPR032401">
    <property type="entry name" value="EDC4_WD40"/>
</dbReference>
<dbReference type="Gene3D" id="2.130.10.10">
    <property type="entry name" value="YVTN repeat-like/Quinoprotein amine dehydrogenase"/>
    <property type="match status" value="1"/>
</dbReference>
<dbReference type="OrthoDB" id="21128at2759"/>
<dbReference type="InterPro" id="IPR044938">
    <property type="entry name" value="EDC4_C_sf"/>
</dbReference>
<evidence type="ECO:0000256" key="7">
    <source>
        <dbReference type="SAM" id="Coils"/>
    </source>
</evidence>
<gene>
    <name evidence="11" type="ORF">DGAL_LOCUS877</name>
</gene>
<accession>A0A8J2RGL0</accession>
<dbReference type="AlphaFoldDB" id="A0A8J2RGL0"/>
<dbReference type="InterPro" id="IPR036322">
    <property type="entry name" value="WD40_repeat_dom_sf"/>
</dbReference>
<organism evidence="11 12">
    <name type="scientific">Daphnia galeata</name>
    <dbReference type="NCBI Taxonomy" id="27404"/>
    <lineage>
        <taxon>Eukaryota</taxon>
        <taxon>Metazoa</taxon>
        <taxon>Ecdysozoa</taxon>
        <taxon>Arthropoda</taxon>
        <taxon>Crustacea</taxon>
        <taxon>Branchiopoda</taxon>
        <taxon>Diplostraca</taxon>
        <taxon>Cladocera</taxon>
        <taxon>Anomopoda</taxon>
        <taxon>Daphniidae</taxon>
        <taxon>Daphnia</taxon>
    </lineage>
</organism>
<dbReference type="FunFam" id="1.10.220.100:FF:000001">
    <property type="entry name" value="Enhancer of mRNA-decapping protein 4"/>
    <property type="match status" value="1"/>
</dbReference>
<keyword evidence="5" id="KW-0677">Repeat</keyword>
<dbReference type="InterPro" id="IPR045152">
    <property type="entry name" value="EDC4-like"/>
</dbReference>
<keyword evidence="6 7" id="KW-0175">Coiled coil</keyword>
<feature type="region of interest" description="Disordered" evidence="8">
    <location>
        <begin position="511"/>
        <end position="604"/>
    </location>
</feature>
<protein>
    <recommendedName>
        <fullName evidence="13">Enhancer of mRNA-decapping protein 4 WD40 repeat region domain-containing protein</fullName>
    </recommendedName>
</protein>
<dbReference type="Gene3D" id="1.10.220.100">
    <property type="entry name" value="conserved c-terminal region of ge- 1"/>
    <property type="match status" value="1"/>
</dbReference>
<evidence type="ECO:0000256" key="3">
    <source>
        <dbReference type="ARBA" id="ARBA00022490"/>
    </source>
</evidence>
<comment type="subcellular location">
    <subcellularLocation>
        <location evidence="1">Cytoplasm</location>
        <location evidence="1">P-body</location>
    </subcellularLocation>
</comment>
<dbReference type="PANTHER" id="PTHR15598:SF5">
    <property type="entry name" value="ENHANCER OF MRNA-DECAPPING PROTEIN 4"/>
    <property type="match status" value="1"/>
</dbReference>
<evidence type="ECO:0000256" key="4">
    <source>
        <dbReference type="ARBA" id="ARBA00022574"/>
    </source>
</evidence>
<feature type="domain" description="Enhancer of mRNA-decapping protein 4 WD40 repeat region" evidence="9">
    <location>
        <begin position="48"/>
        <end position="375"/>
    </location>
</feature>
<dbReference type="InterPro" id="IPR015943">
    <property type="entry name" value="WD40/YVTN_repeat-like_dom_sf"/>
</dbReference>
<evidence type="ECO:0000313" key="11">
    <source>
        <dbReference type="EMBL" id="CAH0098775.1"/>
    </source>
</evidence>
<evidence type="ECO:0000256" key="1">
    <source>
        <dbReference type="ARBA" id="ARBA00004201"/>
    </source>
</evidence>
<evidence type="ECO:0000313" key="12">
    <source>
        <dbReference type="Proteomes" id="UP000789390"/>
    </source>
</evidence>
<dbReference type="GO" id="GO:0031087">
    <property type="term" value="P:deadenylation-independent decapping of nuclear-transcribed mRNA"/>
    <property type="evidence" value="ECO:0007669"/>
    <property type="project" value="InterPro"/>
</dbReference>
<evidence type="ECO:0000259" key="9">
    <source>
        <dbReference type="Pfam" id="PF16529"/>
    </source>
</evidence>
<dbReference type="Pfam" id="PF16529">
    <property type="entry name" value="Ge1_WD40"/>
    <property type="match status" value="1"/>
</dbReference>
<feature type="domain" description="Enhancer of mRNA-decapping protein 4 C-terminal" evidence="10">
    <location>
        <begin position="1061"/>
        <end position="1171"/>
    </location>
</feature>
<proteinExistence type="inferred from homology"/>
<dbReference type="GO" id="GO:0000932">
    <property type="term" value="C:P-body"/>
    <property type="evidence" value="ECO:0007669"/>
    <property type="project" value="UniProtKB-SubCell"/>
</dbReference>
<keyword evidence="3" id="KW-0963">Cytoplasm</keyword>
<dbReference type="PANTHER" id="PTHR15598">
    <property type="entry name" value="ENHANCER OF MRNA-DECAPPING PROTEIN 4"/>
    <property type="match status" value="1"/>
</dbReference>
<dbReference type="EMBL" id="CAKKLH010000007">
    <property type="protein sequence ID" value="CAH0098775.1"/>
    <property type="molecule type" value="Genomic_DNA"/>
</dbReference>
<comment type="similarity">
    <text evidence="2">Belongs to the WD repeat EDC4 family.</text>
</comment>